<reference evidence="3" key="1">
    <citation type="submission" date="2021-02" db="EMBL/GenBank/DDBJ databases">
        <title>Neisseriaceae sp. 26B isolated from the cloaca of a Common Toad-headed Turtle (Mesoclemmys nasuta).</title>
        <authorList>
            <person name="Spergser J."/>
            <person name="Busse H.-J."/>
        </authorList>
    </citation>
    <scope>NUCLEOTIDE SEQUENCE</scope>
    <source>
        <strain evidence="3">26B</strain>
    </source>
</reference>
<name>A0A892ZKW8_9NEIS</name>
<sequence>MNIGLRAISMAMLLSISAGVHARMYQCGEDPYFFNGQLQGMVPRWCETYEPPPPPTYNWYGALAMDEHGMAYGIYTAPGGFISSKAVINPRAVKECEAAKPFSPCKVVATVTGGVLVLAWDAQQGKAFWATGDDEDQAQQKALAQCGSSSCQVAATIISPRGTLDNGQGSGRHGWLPGDNHALITAIMQRQKVSFFNTQVGLKTFGFVTTSASYTQKQDAQRSAEEFCRAGGQGACTVLQTFADTCGAVAYAKYQGKPQYFTATDADPKQAEQKAFRQCVAKFGDNDCYYFDAQCAGLQYGERPAYYAPPSEKGIADQKRWMQQELERWPKIGEATRR</sequence>
<protein>
    <submittedName>
        <fullName evidence="3">DUF4189 domain-containing protein</fullName>
    </submittedName>
</protein>
<feature type="domain" description="DUF4189" evidence="2">
    <location>
        <begin position="60"/>
        <end position="155"/>
    </location>
</feature>
<keyword evidence="1" id="KW-0732">Signal</keyword>
<dbReference type="EMBL" id="CP069798">
    <property type="protein sequence ID" value="QRQ81549.1"/>
    <property type="molecule type" value="Genomic_DNA"/>
</dbReference>
<proteinExistence type="predicted"/>
<organism evidence="3 4">
    <name type="scientific">Paralysiella testudinis</name>
    <dbReference type="NCBI Taxonomy" id="2809020"/>
    <lineage>
        <taxon>Bacteria</taxon>
        <taxon>Pseudomonadati</taxon>
        <taxon>Pseudomonadota</taxon>
        <taxon>Betaproteobacteria</taxon>
        <taxon>Neisseriales</taxon>
        <taxon>Neisseriaceae</taxon>
        <taxon>Paralysiella</taxon>
    </lineage>
</organism>
<dbReference type="Proteomes" id="UP000653156">
    <property type="component" value="Chromosome"/>
</dbReference>
<evidence type="ECO:0000259" key="2">
    <source>
        <dbReference type="Pfam" id="PF13827"/>
    </source>
</evidence>
<gene>
    <name evidence="3" type="ORF">JQU52_12735</name>
</gene>
<dbReference type="KEGG" id="ptes:JQU52_12735"/>
<feature type="domain" description="DUF4189" evidence="2">
    <location>
        <begin position="208"/>
        <end position="295"/>
    </location>
</feature>
<evidence type="ECO:0000313" key="4">
    <source>
        <dbReference type="Proteomes" id="UP000653156"/>
    </source>
</evidence>
<keyword evidence="4" id="KW-1185">Reference proteome</keyword>
<dbReference type="AlphaFoldDB" id="A0A892ZKW8"/>
<dbReference type="RefSeq" id="WP_230338842.1">
    <property type="nucleotide sequence ID" value="NZ_CP069798.1"/>
</dbReference>
<dbReference type="Pfam" id="PF13827">
    <property type="entry name" value="DUF4189"/>
    <property type="match status" value="2"/>
</dbReference>
<evidence type="ECO:0000256" key="1">
    <source>
        <dbReference type="SAM" id="SignalP"/>
    </source>
</evidence>
<evidence type="ECO:0000313" key="3">
    <source>
        <dbReference type="EMBL" id="QRQ81549.1"/>
    </source>
</evidence>
<feature type="signal peptide" evidence="1">
    <location>
        <begin position="1"/>
        <end position="22"/>
    </location>
</feature>
<accession>A0A892ZKW8</accession>
<feature type="chain" id="PRO_5034195002" evidence="1">
    <location>
        <begin position="23"/>
        <end position="338"/>
    </location>
</feature>
<dbReference type="InterPro" id="IPR025240">
    <property type="entry name" value="DUF4189"/>
</dbReference>